<name>A0A8T0W1Y1_PANVG</name>
<proteinExistence type="predicted"/>
<evidence type="ECO:0000313" key="1">
    <source>
        <dbReference type="EMBL" id="KAG2641410.1"/>
    </source>
</evidence>
<keyword evidence="2" id="KW-1185">Reference proteome</keyword>
<gene>
    <name evidence="1" type="ORF">PVAP13_2KG075716</name>
</gene>
<dbReference type="AlphaFoldDB" id="A0A8T0W1Y1"/>
<reference evidence="1" key="1">
    <citation type="submission" date="2020-05" db="EMBL/GenBank/DDBJ databases">
        <title>WGS assembly of Panicum virgatum.</title>
        <authorList>
            <person name="Lovell J.T."/>
            <person name="Jenkins J."/>
            <person name="Shu S."/>
            <person name="Juenger T.E."/>
            <person name="Schmutz J."/>
        </authorList>
    </citation>
    <scope>NUCLEOTIDE SEQUENCE</scope>
    <source>
        <strain evidence="1">AP13</strain>
    </source>
</reference>
<organism evidence="1 2">
    <name type="scientific">Panicum virgatum</name>
    <name type="common">Blackwell switchgrass</name>
    <dbReference type="NCBI Taxonomy" id="38727"/>
    <lineage>
        <taxon>Eukaryota</taxon>
        <taxon>Viridiplantae</taxon>
        <taxon>Streptophyta</taxon>
        <taxon>Embryophyta</taxon>
        <taxon>Tracheophyta</taxon>
        <taxon>Spermatophyta</taxon>
        <taxon>Magnoliopsida</taxon>
        <taxon>Liliopsida</taxon>
        <taxon>Poales</taxon>
        <taxon>Poaceae</taxon>
        <taxon>PACMAD clade</taxon>
        <taxon>Panicoideae</taxon>
        <taxon>Panicodae</taxon>
        <taxon>Paniceae</taxon>
        <taxon>Panicinae</taxon>
        <taxon>Panicum</taxon>
        <taxon>Panicum sect. Hiantes</taxon>
    </lineage>
</organism>
<protein>
    <submittedName>
        <fullName evidence="1">Uncharacterized protein</fullName>
    </submittedName>
</protein>
<dbReference type="Proteomes" id="UP000823388">
    <property type="component" value="Chromosome 2K"/>
</dbReference>
<sequence length="55" mass="6444">MPGRIQHVPHLLQPVCKQSSYIGMKICMTWKMTHLPMHQISAQQLVKTWGRLNIF</sequence>
<evidence type="ECO:0000313" key="2">
    <source>
        <dbReference type="Proteomes" id="UP000823388"/>
    </source>
</evidence>
<accession>A0A8T0W1Y1</accession>
<comment type="caution">
    <text evidence="1">The sequence shown here is derived from an EMBL/GenBank/DDBJ whole genome shotgun (WGS) entry which is preliminary data.</text>
</comment>
<dbReference type="EMBL" id="CM029039">
    <property type="protein sequence ID" value="KAG2641410.1"/>
    <property type="molecule type" value="Genomic_DNA"/>
</dbReference>